<dbReference type="PROSITE" id="PS00143">
    <property type="entry name" value="INSULINASE"/>
    <property type="match status" value="1"/>
</dbReference>
<sequence>MTVQVSQLDNGLTVATDHMEEAETVSLGVWIGVGTRHEVPEQNGVAHLLEHMMFKGTERRSARAIAEEIEAVGGLLNAYTGRESTAYHAKVLTEDMPLALDLIADILQSSRHDGTELERERSVVLQEIGQAEDTPDDIIFDLFQETAYPEQGIGRPVLGRPDIVQTLQRDDLIDFQSQRYGAERMVLSAAGKVDHEDFLDRAAAAFGSLPRHSSRPQEPAVYRGGDLRLQRDLEQVHVLLGFDGVGYDDPDYYAAAVFSSLLGGGMSSRLFQEVRETRGLVYSIFAFHGGQSDSGLFGVYAGTGEAEAGELLPVVCDEILRAGQERIPEEELHRAKAQLKASILMGRERSDNRAEHLASQLLVHGRPLSAAELVAKVEAVTEQDIQRFVARMLTATPTLTTLGPISRVASHDSVSARLKPASGSDVRQAAGA</sequence>
<keyword evidence="8" id="KW-1185">Reference proteome</keyword>
<keyword evidence="3" id="KW-0378">Hydrolase</keyword>
<evidence type="ECO:0000256" key="1">
    <source>
        <dbReference type="ARBA" id="ARBA00001947"/>
    </source>
</evidence>
<dbReference type="InterPro" id="IPR007863">
    <property type="entry name" value="Peptidase_M16_C"/>
</dbReference>
<dbReference type="Gene3D" id="3.30.830.10">
    <property type="entry name" value="Metalloenzyme, LuxS/M16 peptidase-like"/>
    <property type="match status" value="2"/>
</dbReference>
<keyword evidence="3" id="KW-0645">Protease</keyword>
<dbReference type="InterPro" id="IPR001431">
    <property type="entry name" value="Pept_M16_Zn_BS"/>
</dbReference>
<dbReference type="InterPro" id="IPR011249">
    <property type="entry name" value="Metalloenz_LuxS/M16"/>
</dbReference>
<keyword evidence="3" id="KW-0482">Metalloprotease</keyword>
<dbReference type="EMBL" id="JBHSCW010000001">
    <property type="protein sequence ID" value="MFC4350482.1"/>
    <property type="molecule type" value="Genomic_DNA"/>
</dbReference>
<protein>
    <submittedName>
        <fullName evidence="7">M16 family metallopeptidase</fullName>
    </submittedName>
</protein>
<dbReference type="Proteomes" id="UP001595799">
    <property type="component" value="Unassembled WGS sequence"/>
</dbReference>
<gene>
    <name evidence="7" type="ORF">ACFOW6_02870</name>
</gene>
<comment type="similarity">
    <text evidence="2 4">Belongs to the peptidase M16 family.</text>
</comment>
<evidence type="ECO:0000256" key="3">
    <source>
        <dbReference type="ARBA" id="ARBA00023049"/>
    </source>
</evidence>
<reference evidence="8" key="1">
    <citation type="journal article" date="2019" name="Int. J. Syst. Evol. Microbiol.">
        <title>The Global Catalogue of Microorganisms (GCM) 10K type strain sequencing project: providing services to taxonomists for standard genome sequencing and annotation.</title>
        <authorList>
            <consortium name="The Broad Institute Genomics Platform"/>
            <consortium name="The Broad Institute Genome Sequencing Center for Infectious Disease"/>
            <person name="Wu L."/>
            <person name="Ma J."/>
        </authorList>
    </citation>
    <scope>NUCLEOTIDE SEQUENCE [LARGE SCALE GENOMIC DNA]</scope>
    <source>
        <strain evidence="8">CECT 8472</strain>
    </source>
</reference>
<comment type="caution">
    <text evidence="7">The sequence shown here is derived from an EMBL/GenBank/DDBJ whole genome shotgun (WGS) entry which is preliminary data.</text>
</comment>
<evidence type="ECO:0000259" key="5">
    <source>
        <dbReference type="Pfam" id="PF00675"/>
    </source>
</evidence>
<comment type="cofactor">
    <cofactor evidence="1">
        <name>Zn(2+)</name>
        <dbReference type="ChEBI" id="CHEBI:29105"/>
    </cofactor>
</comment>
<accession>A0ABV8UGS2</accession>
<dbReference type="SUPFAM" id="SSF63411">
    <property type="entry name" value="LuxS/MPP-like metallohydrolase"/>
    <property type="match status" value="2"/>
</dbReference>
<dbReference type="PANTHER" id="PTHR11851">
    <property type="entry name" value="METALLOPROTEASE"/>
    <property type="match status" value="1"/>
</dbReference>
<evidence type="ECO:0000259" key="6">
    <source>
        <dbReference type="Pfam" id="PF05193"/>
    </source>
</evidence>
<evidence type="ECO:0000256" key="4">
    <source>
        <dbReference type="RuleBase" id="RU004447"/>
    </source>
</evidence>
<dbReference type="Pfam" id="PF05193">
    <property type="entry name" value="Peptidase_M16_C"/>
    <property type="match status" value="1"/>
</dbReference>
<name>A0ABV8UGS2_9PROT</name>
<organism evidence="7 8">
    <name type="scientific">Fodinicurvata halophila</name>
    <dbReference type="NCBI Taxonomy" id="1419723"/>
    <lineage>
        <taxon>Bacteria</taxon>
        <taxon>Pseudomonadati</taxon>
        <taxon>Pseudomonadota</taxon>
        <taxon>Alphaproteobacteria</taxon>
        <taxon>Rhodospirillales</taxon>
        <taxon>Rhodovibrionaceae</taxon>
        <taxon>Fodinicurvata</taxon>
    </lineage>
</organism>
<dbReference type="RefSeq" id="WP_382420818.1">
    <property type="nucleotide sequence ID" value="NZ_JBHSCW010000001.1"/>
</dbReference>
<dbReference type="Pfam" id="PF00675">
    <property type="entry name" value="Peptidase_M16"/>
    <property type="match status" value="1"/>
</dbReference>
<evidence type="ECO:0000256" key="2">
    <source>
        <dbReference type="ARBA" id="ARBA00007261"/>
    </source>
</evidence>
<feature type="domain" description="Peptidase M16 N-terminal" evidence="5">
    <location>
        <begin position="14"/>
        <end position="159"/>
    </location>
</feature>
<evidence type="ECO:0000313" key="7">
    <source>
        <dbReference type="EMBL" id="MFC4350482.1"/>
    </source>
</evidence>
<proteinExistence type="inferred from homology"/>
<dbReference type="InterPro" id="IPR050361">
    <property type="entry name" value="MPP/UQCRC_Complex"/>
</dbReference>
<feature type="domain" description="Peptidase M16 C-terminal" evidence="6">
    <location>
        <begin position="167"/>
        <end position="339"/>
    </location>
</feature>
<dbReference type="InterPro" id="IPR011765">
    <property type="entry name" value="Pept_M16_N"/>
</dbReference>
<evidence type="ECO:0000313" key="8">
    <source>
        <dbReference type="Proteomes" id="UP001595799"/>
    </source>
</evidence>
<dbReference type="PANTHER" id="PTHR11851:SF49">
    <property type="entry name" value="MITOCHONDRIAL-PROCESSING PEPTIDASE SUBUNIT ALPHA"/>
    <property type="match status" value="1"/>
</dbReference>